<organism evidence="1 2">
    <name type="scientific">Geoalkalibacter halelectricus</name>
    <dbReference type="NCBI Taxonomy" id="2847045"/>
    <lineage>
        <taxon>Bacteria</taxon>
        <taxon>Pseudomonadati</taxon>
        <taxon>Thermodesulfobacteriota</taxon>
        <taxon>Desulfuromonadia</taxon>
        <taxon>Desulfuromonadales</taxon>
        <taxon>Geoalkalibacteraceae</taxon>
        <taxon>Geoalkalibacter</taxon>
    </lineage>
</organism>
<dbReference type="EMBL" id="CP092109">
    <property type="protein sequence ID" value="UWZ80917.1"/>
    <property type="molecule type" value="Genomic_DNA"/>
</dbReference>
<name>A0ABY5ZSJ2_9BACT</name>
<dbReference type="RefSeq" id="WP_260749284.1">
    <property type="nucleotide sequence ID" value="NZ_CP092109.1"/>
</dbReference>
<accession>A0ABY5ZSJ2</accession>
<gene>
    <name evidence="1" type="ORF">L9S41_05805</name>
</gene>
<evidence type="ECO:0000313" key="2">
    <source>
        <dbReference type="Proteomes" id="UP001060414"/>
    </source>
</evidence>
<protein>
    <submittedName>
        <fullName evidence="1">Uncharacterized protein</fullName>
    </submittedName>
</protein>
<reference evidence="1" key="1">
    <citation type="journal article" date="2022" name="Environ. Microbiol.">
        <title>Geoalkalibacter halelectricus SAP #1 sp. nov. possessing extracellular electron transfer and mineral#reducing capabilities from a haloalkaline environment.</title>
        <authorList>
            <person name="Yadav S."/>
            <person name="Singh R."/>
            <person name="Sundharam S.S."/>
            <person name="Chaudhary S."/>
            <person name="Krishnamurthi S."/>
            <person name="Patil S.A."/>
        </authorList>
    </citation>
    <scope>NUCLEOTIDE SEQUENCE</scope>
    <source>
        <strain evidence="1">SAP-1</strain>
    </source>
</reference>
<dbReference type="Gene3D" id="1.10.150.20">
    <property type="entry name" value="5' to 3' exonuclease, C-terminal subdomain"/>
    <property type="match status" value="1"/>
</dbReference>
<evidence type="ECO:0000313" key="1">
    <source>
        <dbReference type="EMBL" id="UWZ80917.1"/>
    </source>
</evidence>
<proteinExistence type="predicted"/>
<dbReference type="Proteomes" id="UP001060414">
    <property type="component" value="Chromosome"/>
</dbReference>
<keyword evidence="2" id="KW-1185">Reference proteome</keyword>
<sequence>MRLTETYSGENERFEGDLTLWLRTLPIGAVATRAVVTLTPPPGAQQETISFSNSQGELGAVKTLSANDLEIDFRARRTLATVTARPGATGTASLQVDMGGAYVTVAGDGTFNSTAAAWSVDFGQPNPRPLPALTVSRFKLHRPEGRSFDLDSVSIGSVPTNLQVRLGEMAPFWVRLGELSQGETSPDFAEVLNFFLTSAETKDGFYRIPLVVHSDTLARLEVSLRIDYIIEQPILPPHLEEVDLPYDFSTLPGSEEGLLTVRLPRGAVPVEGRSGAAIRGTFDPSRLALGEAGAMPAIGAFTLSPRCTLAQAFIPSNEIEVQAVDLPLANTQPGLAGMHLSLMSDADGKPSGEILRSAEISVGKQLPDGSVWGSAALPDPLRLLPGTRYWLVVQSRDGDAFWSVEQGDESRITLQCSRDGGLSWRAASATGLTPPLAAQFRLRHLPQRFSLPVQLQIGAGATAVRRRLDEYAPAGKIEFSFDFAGKLREYLDQPEVSGPAPDQPPLCNTDFSLPAPQDATRRLFGVDQACAYAGYPLYGNVDLSRGINLSHERFIRLSLDEEPPVLIDCAGSDPRRTQAEEVVQAFNRAMGQTVAYLGEGPTGAQRVLHLQSPSGGSLCLHPWCGQGLPDCWQGNAANSHRVRLPGSSDDMDAASISLLLAGPGLVTGGLRVPHLNALMTTAISVVEEPIWRPACRAEGDISSAPNGQARLSQEFAVLPDVAYQLRLRYGIFEAAPATDCSPCSPQGCAPCSPQALEAPRWEVEWFDEDGNSLGLTTERLTLDKEAESPWSTSLAEAQITPPEMAVRGDLRLIHEAADHYAVLVDEFSLRPSFETLANGDFSRWIGEGTAAIPAGWTLESGWIDREADGSLVLRGAGPEPAVLVQKTEVAPQGEFHLRVEVAGGTPQGEDVPPTSRSRVELSWLAEDGTSVARIILPLDEKGFPGHAWQGGTPAGAQSLEVRLVHPQDLQDLRIRTLRLEKIQTLATPLTFLGEAPGRLKVRDLKVAYDLPQAAAAPEPSAQTIAAYSARHLAISARPALAQQPVIHISGVGPAYAQRLARHQINTIGELAVLPAATAIEGIPSARLLEIKAAAELLLEGAGQCLNFPNLAEYTVGELMALSAPELARLSGEPLERIDVLQKGLRTQHLLLDNQTLRTLTLGQLTAEPSANPPAARIE</sequence>